<protein>
    <submittedName>
        <fullName evidence="1">Uncharacterized protein</fullName>
    </submittedName>
</protein>
<organism evidence="1 2">
    <name type="scientific">Musa balbisiana</name>
    <name type="common">Banana</name>
    <dbReference type="NCBI Taxonomy" id="52838"/>
    <lineage>
        <taxon>Eukaryota</taxon>
        <taxon>Viridiplantae</taxon>
        <taxon>Streptophyta</taxon>
        <taxon>Embryophyta</taxon>
        <taxon>Tracheophyta</taxon>
        <taxon>Spermatophyta</taxon>
        <taxon>Magnoliopsida</taxon>
        <taxon>Liliopsida</taxon>
        <taxon>Zingiberales</taxon>
        <taxon>Musaceae</taxon>
        <taxon>Musa</taxon>
    </lineage>
</organism>
<gene>
    <name evidence="1" type="ORF">C4D60_Mb04t30980</name>
</gene>
<dbReference type="AlphaFoldDB" id="A0A4S8KG21"/>
<dbReference type="Proteomes" id="UP000317650">
    <property type="component" value="Chromosome 4"/>
</dbReference>
<reference evidence="1 2" key="1">
    <citation type="journal article" date="2019" name="Nat. Plants">
        <title>Genome sequencing of Musa balbisiana reveals subgenome evolution and function divergence in polyploid bananas.</title>
        <authorList>
            <person name="Yao X."/>
        </authorList>
    </citation>
    <scope>NUCLEOTIDE SEQUENCE [LARGE SCALE GENOMIC DNA]</scope>
    <source>
        <strain evidence="2">cv. DH-PKW</strain>
        <tissue evidence="1">Leaves</tissue>
    </source>
</reference>
<sequence length="101" mass="11416">MNCLLSCYSLPPIIIHHPSGIDYEELFAKLKISHASCLGRDGPFFRLRISFCIKGSFRITSSVTKPLSFFMSPGLSDGCRDDWIHSSGVTYRQAWMMSHVD</sequence>
<name>A0A4S8KG21_MUSBA</name>
<dbReference type="EMBL" id="PYDT01000001">
    <property type="protein sequence ID" value="THU74211.1"/>
    <property type="molecule type" value="Genomic_DNA"/>
</dbReference>
<keyword evidence="2" id="KW-1185">Reference proteome</keyword>
<accession>A0A4S8KG21</accession>
<evidence type="ECO:0000313" key="1">
    <source>
        <dbReference type="EMBL" id="THU74211.1"/>
    </source>
</evidence>
<proteinExistence type="predicted"/>
<comment type="caution">
    <text evidence="1">The sequence shown here is derived from an EMBL/GenBank/DDBJ whole genome shotgun (WGS) entry which is preliminary data.</text>
</comment>
<evidence type="ECO:0000313" key="2">
    <source>
        <dbReference type="Proteomes" id="UP000317650"/>
    </source>
</evidence>